<protein>
    <submittedName>
        <fullName evidence="1">Uncharacterized protein</fullName>
    </submittedName>
</protein>
<evidence type="ECO:0000313" key="2">
    <source>
        <dbReference type="Proteomes" id="UP000326801"/>
    </source>
</evidence>
<dbReference type="KEGG" id="vg:63209794"/>
<reference evidence="1 2" key="1">
    <citation type="submission" date="2019-07" db="EMBL/GenBank/DDBJ databases">
        <authorList>
            <person name="Divens A.M."/>
            <person name="Garlena R.A."/>
            <person name="Russell D.A."/>
            <person name="Pope W.H."/>
            <person name="Jacobs-Sera D."/>
            <person name="Hatfull G.F."/>
        </authorList>
    </citation>
    <scope>NUCLEOTIDE SEQUENCE [LARGE SCALE GENOMIC DNA]</scope>
</reference>
<evidence type="ECO:0000313" key="1">
    <source>
        <dbReference type="EMBL" id="QFG14370.1"/>
    </source>
</evidence>
<sequence length="60" mass="6466">MGNLENVKAGIKKLREEADAIIYNPGTTALDGFAAASRSSAFREALDLIELEELSQELGQ</sequence>
<proteinExistence type="predicted"/>
<keyword evidence="2" id="KW-1185">Reference proteome</keyword>
<gene>
    <name evidence="1" type="primary">127</name>
    <name evidence="1" type="ORF">PBI_TOURACH_127</name>
</gene>
<name>A0A5J6TU88_9CAUD</name>
<dbReference type="Proteomes" id="UP000326801">
    <property type="component" value="Segment"/>
</dbReference>
<dbReference type="EMBL" id="MN234228">
    <property type="protein sequence ID" value="QFG14370.1"/>
    <property type="molecule type" value="Genomic_DNA"/>
</dbReference>
<organism evidence="1 2">
    <name type="scientific">Mycobacterium phage Tourach</name>
    <dbReference type="NCBI Taxonomy" id="2599882"/>
    <lineage>
        <taxon>Viruses</taxon>
        <taxon>Duplodnaviria</taxon>
        <taxon>Heunggongvirae</taxon>
        <taxon>Uroviricota</taxon>
        <taxon>Caudoviricetes</taxon>
        <taxon>Vilmaviridae</taxon>
        <taxon>Lclasvirinae</taxon>
        <taxon>Faithunavirus</taxon>
        <taxon>Faithunavirus tourach</taxon>
    </lineage>
</organism>
<accession>A0A5J6TU88</accession>
<dbReference type="GeneID" id="63209794"/>
<dbReference type="RefSeq" id="YP_010013214.1">
    <property type="nucleotide sequence ID" value="NC_053509.1"/>
</dbReference>